<accession>A0A0K9ETG2</accession>
<evidence type="ECO:0000313" key="2">
    <source>
        <dbReference type="Proteomes" id="UP000269974"/>
    </source>
</evidence>
<dbReference type="AlphaFoldDB" id="A0A0K9ETG2"/>
<dbReference type="SUPFAM" id="SSF55008">
    <property type="entry name" value="HMA, heavy metal-associated domain"/>
    <property type="match status" value="1"/>
</dbReference>
<evidence type="ECO:0000313" key="1">
    <source>
        <dbReference type="EMBL" id="VDG77258.1"/>
    </source>
</evidence>
<sequence length="81" mass="8688">MAEEFDRTIEVKIAGLTDPQCVESVTSELTALPNVEHVVVTLAAPGKESSALIYTPRDIDDATLTAAITRAGQYTVAEIIR</sequence>
<name>A0A0K9ETG2_9ACTO</name>
<comment type="caution">
    <text evidence="1">The sequence shown here is derived from an EMBL/GenBank/DDBJ whole genome shotgun (WGS) entry which is preliminary data.</text>
</comment>
<proteinExistence type="predicted"/>
<dbReference type="InterPro" id="IPR036163">
    <property type="entry name" value="HMA_dom_sf"/>
</dbReference>
<dbReference type="Gene3D" id="3.30.70.100">
    <property type="match status" value="1"/>
</dbReference>
<dbReference type="CDD" id="cd00371">
    <property type="entry name" value="HMA"/>
    <property type="match status" value="1"/>
</dbReference>
<dbReference type="RefSeq" id="WP_049619812.1">
    <property type="nucleotide sequence ID" value="NZ_LFUS01000027.1"/>
</dbReference>
<protein>
    <submittedName>
        <fullName evidence="1">Uncharacterized protein</fullName>
    </submittedName>
</protein>
<dbReference type="STRING" id="1657.ACU20_05695"/>
<reference evidence="1 2" key="1">
    <citation type="submission" date="2018-11" db="EMBL/GenBank/DDBJ databases">
        <authorList>
            <consortium name="Pathogen Informatics"/>
        </authorList>
    </citation>
    <scope>NUCLEOTIDE SEQUENCE [LARGE SCALE GENOMIC DNA]</scope>
    <source>
        <strain evidence="1 2">NCTC10327</strain>
    </source>
</reference>
<organism evidence="1 2">
    <name type="scientific">Actinobaculum suis</name>
    <dbReference type="NCBI Taxonomy" id="1657"/>
    <lineage>
        <taxon>Bacteria</taxon>
        <taxon>Bacillati</taxon>
        <taxon>Actinomycetota</taxon>
        <taxon>Actinomycetes</taxon>
        <taxon>Actinomycetales</taxon>
        <taxon>Actinomycetaceae</taxon>
        <taxon>Actinobaculum</taxon>
    </lineage>
</organism>
<dbReference type="OrthoDB" id="9813965at2"/>
<dbReference type="Proteomes" id="UP000269974">
    <property type="component" value="Unassembled WGS sequence"/>
</dbReference>
<gene>
    <name evidence="1" type="ORF">NCTC10327_01871</name>
</gene>
<dbReference type="EMBL" id="UYIO01000001">
    <property type="protein sequence ID" value="VDG77258.1"/>
    <property type="molecule type" value="Genomic_DNA"/>
</dbReference>
<dbReference type="GO" id="GO:0046872">
    <property type="term" value="F:metal ion binding"/>
    <property type="evidence" value="ECO:0007669"/>
    <property type="project" value="InterPro"/>
</dbReference>
<dbReference type="InterPro" id="IPR006121">
    <property type="entry name" value="HMA_dom"/>
</dbReference>